<dbReference type="EMBL" id="JAWDGP010001881">
    <property type="protein sequence ID" value="KAK3787203.1"/>
    <property type="molecule type" value="Genomic_DNA"/>
</dbReference>
<feature type="transmembrane region" description="Helical" evidence="1">
    <location>
        <begin position="44"/>
        <end position="62"/>
    </location>
</feature>
<keyword evidence="1" id="KW-0812">Transmembrane</keyword>
<gene>
    <name evidence="2" type="ORF">RRG08_053314</name>
</gene>
<protein>
    <submittedName>
        <fullName evidence="2">Uncharacterized protein</fullName>
    </submittedName>
</protein>
<name>A0AAE1AGM4_9GAST</name>
<dbReference type="Proteomes" id="UP001283361">
    <property type="component" value="Unassembled WGS sequence"/>
</dbReference>
<sequence length="163" mass="18544">MYTQTQPIQECEAKQVNDSRFVGISIYNVVTRNQNNQENAPFDFTSLAIVLCSILSMGLMIIPETAQQFTEPLDRMLNTPDISLITSQANLRTLWPMMLSELWPLPSQMQLLRMYEEEKTLLSTFTCDLRIASKCCVWLRGLTATDIVVQLEAKTPLIALPQI</sequence>
<evidence type="ECO:0000256" key="1">
    <source>
        <dbReference type="SAM" id="Phobius"/>
    </source>
</evidence>
<organism evidence="2 3">
    <name type="scientific">Elysia crispata</name>
    <name type="common">lettuce slug</name>
    <dbReference type="NCBI Taxonomy" id="231223"/>
    <lineage>
        <taxon>Eukaryota</taxon>
        <taxon>Metazoa</taxon>
        <taxon>Spiralia</taxon>
        <taxon>Lophotrochozoa</taxon>
        <taxon>Mollusca</taxon>
        <taxon>Gastropoda</taxon>
        <taxon>Heterobranchia</taxon>
        <taxon>Euthyneura</taxon>
        <taxon>Panpulmonata</taxon>
        <taxon>Sacoglossa</taxon>
        <taxon>Placobranchoidea</taxon>
        <taxon>Plakobranchidae</taxon>
        <taxon>Elysia</taxon>
    </lineage>
</organism>
<keyword evidence="1" id="KW-1133">Transmembrane helix</keyword>
<accession>A0AAE1AGM4</accession>
<evidence type="ECO:0000313" key="2">
    <source>
        <dbReference type="EMBL" id="KAK3787203.1"/>
    </source>
</evidence>
<keyword evidence="1" id="KW-0472">Membrane</keyword>
<dbReference type="AlphaFoldDB" id="A0AAE1AGM4"/>
<keyword evidence="3" id="KW-1185">Reference proteome</keyword>
<comment type="caution">
    <text evidence="2">The sequence shown here is derived from an EMBL/GenBank/DDBJ whole genome shotgun (WGS) entry which is preliminary data.</text>
</comment>
<evidence type="ECO:0000313" key="3">
    <source>
        <dbReference type="Proteomes" id="UP001283361"/>
    </source>
</evidence>
<reference evidence="2" key="1">
    <citation type="journal article" date="2023" name="G3 (Bethesda)">
        <title>A reference genome for the long-term kleptoplast-retaining sea slug Elysia crispata morphotype clarki.</title>
        <authorList>
            <person name="Eastman K.E."/>
            <person name="Pendleton A.L."/>
            <person name="Shaikh M.A."/>
            <person name="Suttiyut T."/>
            <person name="Ogas R."/>
            <person name="Tomko P."/>
            <person name="Gavelis G."/>
            <person name="Widhalm J.R."/>
            <person name="Wisecaver J.H."/>
        </authorList>
    </citation>
    <scope>NUCLEOTIDE SEQUENCE</scope>
    <source>
        <strain evidence="2">ECLA1</strain>
    </source>
</reference>
<proteinExistence type="predicted"/>